<dbReference type="GeneID" id="30155109"/>
<feature type="transmembrane region" description="Helical" evidence="8">
    <location>
        <begin position="535"/>
        <end position="557"/>
    </location>
</feature>
<feature type="transmembrane region" description="Helical" evidence="8">
    <location>
        <begin position="587"/>
        <end position="604"/>
    </location>
</feature>
<feature type="signal peptide" evidence="9">
    <location>
        <begin position="1"/>
        <end position="16"/>
    </location>
</feature>
<evidence type="ECO:0000313" key="11">
    <source>
        <dbReference type="EMBL" id="ODN79911.1"/>
    </source>
</evidence>
<dbReference type="GO" id="GO:0016020">
    <property type="term" value="C:membrane"/>
    <property type="evidence" value="ECO:0007669"/>
    <property type="project" value="UniProtKB-SubCell"/>
</dbReference>
<evidence type="ECO:0000256" key="3">
    <source>
        <dbReference type="ARBA" id="ARBA00022692"/>
    </source>
</evidence>
<keyword evidence="5 8" id="KW-1133">Transmembrane helix</keyword>
<feature type="transmembrane region" description="Helical" evidence="8">
    <location>
        <begin position="386"/>
        <end position="411"/>
    </location>
</feature>
<dbReference type="EMBL" id="AWGJ01000005">
    <property type="protein sequence ID" value="ODN79911.1"/>
    <property type="molecule type" value="Genomic_DNA"/>
</dbReference>
<dbReference type="Pfam" id="PF06011">
    <property type="entry name" value="TRP"/>
    <property type="match status" value="2"/>
</dbReference>
<keyword evidence="12" id="KW-1185">Reference proteome</keyword>
<comment type="similarity">
    <text evidence="2">Belongs to the transient receptor potential (TRP) ion channel family.</text>
</comment>
<feature type="transmembrane region" description="Helical" evidence="8">
    <location>
        <begin position="611"/>
        <end position="632"/>
    </location>
</feature>
<dbReference type="InterPro" id="IPR010308">
    <property type="entry name" value="TRP_C"/>
</dbReference>
<evidence type="ECO:0000256" key="9">
    <source>
        <dbReference type="SAM" id="SignalP"/>
    </source>
</evidence>
<evidence type="ECO:0000256" key="2">
    <source>
        <dbReference type="ARBA" id="ARBA00010642"/>
    </source>
</evidence>
<evidence type="ECO:0000256" key="8">
    <source>
        <dbReference type="SAM" id="Phobius"/>
    </source>
</evidence>
<feature type="region of interest" description="Disordered" evidence="7">
    <location>
        <begin position="1110"/>
        <end position="1294"/>
    </location>
</feature>
<feature type="transmembrane region" description="Helical" evidence="8">
    <location>
        <begin position="674"/>
        <end position="695"/>
    </location>
</feature>
<dbReference type="Proteomes" id="UP000094065">
    <property type="component" value="Unassembled WGS sequence"/>
</dbReference>
<comment type="caution">
    <text evidence="11">The sequence shown here is derived from an EMBL/GenBank/DDBJ whole genome shotgun (WGS) entry which is preliminary data.</text>
</comment>
<name>A0A1E3HWD5_9TREE</name>
<feature type="compositionally biased region" description="Pro residues" evidence="7">
    <location>
        <begin position="792"/>
        <end position="801"/>
    </location>
</feature>
<keyword evidence="4 9" id="KW-0732">Signal</keyword>
<feature type="region of interest" description="Disordered" evidence="7">
    <location>
        <begin position="849"/>
        <end position="1051"/>
    </location>
</feature>
<evidence type="ECO:0000256" key="5">
    <source>
        <dbReference type="ARBA" id="ARBA00022989"/>
    </source>
</evidence>
<evidence type="ECO:0000256" key="6">
    <source>
        <dbReference type="ARBA" id="ARBA00023136"/>
    </source>
</evidence>
<feature type="domain" description="ML-like" evidence="10">
    <location>
        <begin position="16"/>
        <end position="186"/>
    </location>
</feature>
<dbReference type="STRING" id="1295533.A0A1E3HWD5"/>
<proteinExistence type="inferred from homology"/>
<comment type="subcellular location">
    <subcellularLocation>
        <location evidence="1">Membrane</location>
        <topology evidence="1">Multi-pass membrane protein</topology>
    </subcellularLocation>
</comment>
<dbReference type="InterPro" id="IPR040241">
    <property type="entry name" value="TRP_Flc/Pkd2-like"/>
</dbReference>
<keyword evidence="6 8" id="KW-0472">Membrane</keyword>
<feature type="compositionally biased region" description="Low complexity" evidence="7">
    <location>
        <begin position="1220"/>
        <end position="1232"/>
    </location>
</feature>
<evidence type="ECO:0000256" key="4">
    <source>
        <dbReference type="ARBA" id="ARBA00022729"/>
    </source>
</evidence>
<evidence type="ECO:0000313" key="12">
    <source>
        <dbReference type="Proteomes" id="UP000094065"/>
    </source>
</evidence>
<evidence type="ECO:0000256" key="7">
    <source>
        <dbReference type="SAM" id="MobiDB-lite"/>
    </source>
</evidence>
<feature type="compositionally biased region" description="Low complexity" evidence="7">
    <location>
        <begin position="869"/>
        <end position="880"/>
    </location>
</feature>
<protein>
    <recommendedName>
        <fullName evidence="10">ML-like domain-containing protein</fullName>
    </recommendedName>
</protein>
<keyword evidence="3 8" id="KW-0812">Transmembrane</keyword>
<dbReference type="GO" id="GO:0055085">
    <property type="term" value="P:transmembrane transport"/>
    <property type="evidence" value="ECO:0007669"/>
    <property type="project" value="TreeGrafter"/>
</dbReference>
<organism evidence="11 12">
    <name type="scientific">Cryptococcus amylolentus CBS 6039</name>
    <dbReference type="NCBI Taxonomy" id="1295533"/>
    <lineage>
        <taxon>Eukaryota</taxon>
        <taxon>Fungi</taxon>
        <taxon>Dikarya</taxon>
        <taxon>Basidiomycota</taxon>
        <taxon>Agaricomycotina</taxon>
        <taxon>Tremellomycetes</taxon>
        <taxon>Tremellales</taxon>
        <taxon>Cryptococcaceae</taxon>
        <taxon>Cryptococcus</taxon>
    </lineage>
</organism>
<feature type="region of interest" description="Disordered" evidence="7">
    <location>
        <begin position="770"/>
        <end position="835"/>
    </location>
</feature>
<feature type="compositionally biased region" description="Basic residues" evidence="7">
    <location>
        <begin position="1006"/>
        <end position="1015"/>
    </location>
</feature>
<dbReference type="SMART" id="SM01320">
    <property type="entry name" value="TRP_N"/>
    <property type="match status" value="1"/>
</dbReference>
<feature type="transmembrane region" description="Helical" evidence="8">
    <location>
        <begin position="644"/>
        <end position="662"/>
    </location>
</feature>
<feature type="compositionally biased region" description="Polar residues" evidence="7">
    <location>
        <begin position="923"/>
        <end position="944"/>
    </location>
</feature>
<dbReference type="InterPro" id="IPR032800">
    <property type="entry name" value="TRP_N"/>
</dbReference>
<evidence type="ECO:0000259" key="10">
    <source>
        <dbReference type="SMART" id="SM01320"/>
    </source>
</evidence>
<feature type="compositionally biased region" description="Polar residues" evidence="7">
    <location>
        <begin position="1233"/>
        <end position="1249"/>
    </location>
</feature>
<feature type="chain" id="PRO_5009129404" description="ML-like domain-containing protein" evidence="9">
    <location>
        <begin position="17"/>
        <end position="1294"/>
    </location>
</feature>
<feature type="compositionally biased region" description="Basic and acidic residues" evidence="7">
    <location>
        <begin position="804"/>
        <end position="821"/>
    </location>
</feature>
<dbReference type="RefSeq" id="XP_018994758.1">
    <property type="nucleotide sequence ID" value="XM_019137732.1"/>
</dbReference>
<feature type="transmembrane region" description="Helical" evidence="8">
    <location>
        <begin position="187"/>
        <end position="206"/>
    </location>
</feature>
<reference evidence="11 12" key="1">
    <citation type="submission" date="2016-06" db="EMBL/GenBank/DDBJ databases">
        <title>Evolution of pathogenesis and genome organization in the Tremellales.</title>
        <authorList>
            <person name="Cuomo C."/>
            <person name="Litvintseva A."/>
            <person name="Heitman J."/>
            <person name="Chen Y."/>
            <person name="Sun S."/>
            <person name="Springer D."/>
            <person name="Dromer F."/>
            <person name="Young S."/>
            <person name="Zeng Q."/>
            <person name="Chapman S."/>
            <person name="Gujja S."/>
            <person name="Saif S."/>
            <person name="Birren B."/>
        </authorList>
    </citation>
    <scope>NUCLEOTIDE SEQUENCE [LARGE SCALE GENOMIC DNA]</scope>
    <source>
        <strain evidence="11 12">CBS 6039</strain>
    </source>
</reference>
<evidence type="ECO:0000256" key="1">
    <source>
        <dbReference type="ARBA" id="ARBA00004141"/>
    </source>
</evidence>
<gene>
    <name evidence="11" type="ORF">L202_03800</name>
</gene>
<dbReference type="PANTHER" id="PTHR31145:SF6">
    <property type="entry name" value="INTEGRAL MEMBRANE PROTEIN (AFU_ORTHOLOGUE AFUA_7G01610)"/>
    <property type="match status" value="1"/>
</dbReference>
<dbReference type="PANTHER" id="PTHR31145">
    <property type="entry name" value="INTEGRAL MEMBRANE PROTEIN (AFU_ORTHOLOGUE AFUA_7G01610)"/>
    <property type="match status" value="1"/>
</dbReference>
<accession>A0A1E3HWD5</accession>
<feature type="compositionally biased region" description="Acidic residues" evidence="7">
    <location>
        <begin position="1029"/>
        <end position="1039"/>
    </location>
</feature>
<feature type="compositionally biased region" description="Polar residues" evidence="7">
    <location>
        <begin position="1164"/>
        <end position="1175"/>
    </location>
</feature>
<dbReference type="OrthoDB" id="5312224at2759"/>
<feature type="transmembrane region" description="Helical" evidence="8">
    <location>
        <begin position="504"/>
        <end position="523"/>
    </location>
</feature>
<sequence>MLILAILLATTLSAWATPLQPTFSSCLLETSPIAAAENLLDVNDVYASLVPGRQAKELGLVGNGRDVLRLDLVGVTGAVLNGYDNTTNKLATLFTDTHAASFSVYSSTSWLCNSLFPANLPTPYYPYNTTYCPLAAGDFAVNVSIPLYRSYALTTLRTRLRVVDTSSSAANLACIDIHVSPYKKTGWYYEFFLYLPVAILLGFWLVSWGARFVTGWIVGSGVAEYGQKESAGARLVTGGSSRREATMRKWGTMIISGLSGERLSVSGSLLRFVTPGVRDILFHIQYAAMLGMISVQWPEFSYPIFAQGAWAHLLGNTTIVQSSDSERIDTYPSNYTPSLAFSGQMSDSQYPLYMDDTAFDPLLDLHQSSRGMESFATAVGLRAQDLFGTCLVIFLCIAGAVLVISLTLWFFHGLMEYLFGGSKHGSPVGKRATLGTSPRPSLGGKETLEGRNASSTDMLGSLPTQSAFFSHKSSSPGHLRRIWLRFRPRGEAGAFHAAALYGNLIRLILVFHLPVTIFSMYQLCLGSQASIVSRVFAALAFAFISVLFPALILWKIYKTPTGKLYDATRTLLSLGPMYNIYVEKKQMYRALTLLASLVIGIAVGAGQGSGLAQAIVLIIVELVLLIVPGVWYPWGEGASMGAPNALLGALRLISVVLVMLLAKIIGMSDTALDWIAYAVLILQAIIFVFFLFMLFTKIIEGSIRLFGGVHFDESTHPLDGGIFAVIMDLDCLNPVRGGKAAERRRRKHGSRQLQKNVYEAGSLSTQMMLDRHSQGVPRHPTAEQSTPFLYPDQPPLGPPPIERQSSDRRSSESRSEERHGEANIMDAWRPAPGPGGLGYAPPGMYVPQVSSPPMSPVPNPAYGTGNAPSRSFSRVRGGRSNFEHPYDIQGSASSGVPVRTAMAMPTPTIKVSQAGQRPMSPPHNRQYSSSALIEMASSPQSTPPSRGIELPAAYPTSPPAQTPQGIRPDRQGQRPPALAIPRRRSLNDIKQDSDMSTDSQYSEHERKKKKGKRRSAGWFHRNETRAEDSESEESSDDEPGPSKRKTRKAALVAARMREPEPFEDVSNLEPQPPAWKRMLGMKKKLGEEEELERDENKARKAALATESGSLFAGVQAPKPSPKKGFVVRRSGEGGPTYVPMAAPASPPGEPQSASTSFRVKRMGQPQQTPTPQRVDSPTEVKSVHASPSSQYLPLSAAGNSTGRSSGESTGEKKGFKVIRPAKSAAPSSAASSTGFVVNRRSSPLVTPTGESHPAQTGYPPSSFVPMGRASLEDGIPPARPMKNPRRSSESQRGE</sequence>